<dbReference type="RefSeq" id="WP_093378855.1">
    <property type="nucleotide sequence ID" value="NZ_BNAN01000004.1"/>
</dbReference>
<dbReference type="SMART" id="SM00507">
    <property type="entry name" value="HNHc"/>
    <property type="match status" value="1"/>
</dbReference>
<evidence type="ECO:0000256" key="1">
    <source>
        <dbReference type="SAM" id="MobiDB-lite"/>
    </source>
</evidence>
<feature type="compositionally biased region" description="Pro residues" evidence="1">
    <location>
        <begin position="579"/>
        <end position="588"/>
    </location>
</feature>
<evidence type="ECO:0000259" key="2">
    <source>
        <dbReference type="SMART" id="SM00507"/>
    </source>
</evidence>
<evidence type="ECO:0000313" key="3">
    <source>
        <dbReference type="EMBL" id="SFF28536.1"/>
    </source>
</evidence>
<dbReference type="Proteomes" id="UP000198520">
    <property type="component" value="Unassembled WGS sequence"/>
</dbReference>
<feature type="region of interest" description="Disordered" evidence="1">
    <location>
        <begin position="85"/>
        <end position="116"/>
    </location>
</feature>
<feature type="region of interest" description="Disordered" evidence="1">
    <location>
        <begin position="369"/>
        <end position="425"/>
    </location>
</feature>
<proteinExistence type="predicted"/>
<feature type="compositionally biased region" description="Low complexity" evidence="1">
    <location>
        <begin position="391"/>
        <end position="408"/>
    </location>
</feature>
<dbReference type="Pfam" id="PF02720">
    <property type="entry name" value="DUF222"/>
    <property type="match status" value="1"/>
</dbReference>
<feature type="compositionally biased region" description="Basic and acidic residues" evidence="1">
    <location>
        <begin position="589"/>
        <end position="609"/>
    </location>
</feature>
<feature type="region of interest" description="Disordered" evidence="1">
    <location>
        <begin position="551"/>
        <end position="623"/>
    </location>
</feature>
<dbReference type="STRING" id="285351.SAMN04488035_2308"/>
<dbReference type="InterPro" id="IPR003615">
    <property type="entry name" value="HNH_nuc"/>
</dbReference>
<feature type="compositionally biased region" description="Polar residues" evidence="1">
    <location>
        <begin position="557"/>
        <end position="571"/>
    </location>
</feature>
<organism evidence="3 4">
    <name type="scientific">Flavimobilis marinus</name>
    <dbReference type="NCBI Taxonomy" id="285351"/>
    <lineage>
        <taxon>Bacteria</taxon>
        <taxon>Bacillati</taxon>
        <taxon>Actinomycetota</taxon>
        <taxon>Actinomycetes</taxon>
        <taxon>Micrococcales</taxon>
        <taxon>Jonesiaceae</taxon>
        <taxon>Flavimobilis</taxon>
    </lineage>
</organism>
<reference evidence="4" key="1">
    <citation type="submission" date="2016-10" db="EMBL/GenBank/DDBJ databases">
        <authorList>
            <person name="Varghese N."/>
            <person name="Submissions S."/>
        </authorList>
    </citation>
    <scope>NUCLEOTIDE SEQUENCE [LARGE SCALE GENOMIC DNA]</scope>
    <source>
        <strain evidence="4">DSM 19083</strain>
    </source>
</reference>
<sequence length="623" mass="65222">MVTIGGEKAQRAVLVRARLLAARGTGSCTVVDPPSPEVLVAPDAPDVPEEPWDMDGTSCWEPPEEWFEQSSARLPDASDLAGMDREFEKSGSPELPGAARPSGVPERAWTGGMDGRPAADRSFDLAAAEPGAALVSALLEADLDGLDDYDVVEAVAAWDRVVSWAQAQQLEAVAVLADRESMNPPWPATAGRVARPNVTGEELALRLGRTRRAANVMVDMARALVGPLAPTGELLERGRLDLAQVRAIHDGLAGVPDAGCADVQDLVLDRAPERSPGQLAKDVSRALIALDPAGASARVEQACRGRRVDRPRALAHGMAGMWAVLPADRAITIDADLDSHARGLRAAGDGRTLDQLRADLFVDALTGAAHGDTPAPGGTDIGAPSGGGSLVSGPVRGPAARGASGAAAAPPPRSPRRRDGWTPRRAQVNVTVPLTTLLGLTEEPGELAGYGPIDAGTARRLAADGTWRRIVTDPTAGTVLDVGRTTYRPPADLDAHVRHRDQSCARPGCGASAFGCDLDHTVDFHRGGGRGTTSHDNLGPLCPRDHQIKTDGGFSLEQPSAGTFRWTTPTGHSYEHTPGRPPPLPAPEVRPRESEAGMGESEVRPRESEVGQGEPQAGEPPDG</sequence>
<name>A0A1I2HID7_9MICO</name>
<feature type="region of interest" description="Disordered" evidence="1">
    <location>
        <begin position="33"/>
        <end position="56"/>
    </location>
</feature>
<dbReference type="CDD" id="cd00085">
    <property type="entry name" value="HNHc"/>
    <property type="match status" value="1"/>
</dbReference>
<feature type="domain" description="HNH nuclease" evidence="2">
    <location>
        <begin position="492"/>
        <end position="547"/>
    </location>
</feature>
<protein>
    <recommendedName>
        <fullName evidence="2">HNH nuclease domain-containing protein</fullName>
    </recommendedName>
</protein>
<dbReference type="AlphaFoldDB" id="A0A1I2HID7"/>
<dbReference type="InterPro" id="IPR003870">
    <property type="entry name" value="DUF222"/>
</dbReference>
<evidence type="ECO:0000313" key="4">
    <source>
        <dbReference type="Proteomes" id="UP000198520"/>
    </source>
</evidence>
<accession>A0A1I2HID7</accession>
<gene>
    <name evidence="3" type="ORF">SAMN04488035_2308</name>
</gene>
<dbReference type="EMBL" id="FONZ01000004">
    <property type="protein sequence ID" value="SFF28536.1"/>
    <property type="molecule type" value="Genomic_DNA"/>
</dbReference>
<keyword evidence="4" id="KW-1185">Reference proteome</keyword>
<dbReference type="OrthoDB" id="5197219at2"/>